<feature type="binding site" evidence="1">
    <location>
        <position position="66"/>
    </location>
    <ligand>
        <name>ATP</name>
        <dbReference type="ChEBI" id="CHEBI:30616"/>
    </ligand>
</feature>
<evidence type="ECO:0000313" key="4">
    <source>
        <dbReference type="Proteomes" id="UP000324897"/>
    </source>
</evidence>
<dbReference type="GO" id="GO:0004672">
    <property type="term" value="F:protein kinase activity"/>
    <property type="evidence" value="ECO:0007669"/>
    <property type="project" value="InterPro"/>
</dbReference>
<dbReference type="AlphaFoldDB" id="A0A5J9USJ5"/>
<reference evidence="3 4" key="1">
    <citation type="journal article" date="2019" name="Sci. Rep.">
        <title>A high-quality genome of Eragrostis curvula grass provides insights into Poaceae evolution and supports new strategies to enhance forage quality.</title>
        <authorList>
            <person name="Carballo J."/>
            <person name="Santos B.A.C.M."/>
            <person name="Zappacosta D."/>
            <person name="Garbus I."/>
            <person name="Selva J.P."/>
            <person name="Gallo C.A."/>
            <person name="Diaz A."/>
            <person name="Albertini E."/>
            <person name="Caccamo M."/>
            <person name="Echenique V."/>
        </authorList>
    </citation>
    <scope>NUCLEOTIDE SEQUENCE [LARGE SCALE GENOMIC DNA]</scope>
    <source>
        <strain evidence="4">cv. Victoria</strain>
        <tissue evidence="3">Leaf</tissue>
    </source>
</reference>
<comment type="caution">
    <text evidence="3">The sequence shown here is derived from an EMBL/GenBank/DDBJ whole genome shotgun (WGS) entry which is preliminary data.</text>
</comment>
<dbReference type="EMBL" id="RWGY01000013">
    <property type="protein sequence ID" value="TVU26829.1"/>
    <property type="molecule type" value="Genomic_DNA"/>
</dbReference>
<dbReference type="InterPro" id="IPR000719">
    <property type="entry name" value="Prot_kinase_dom"/>
</dbReference>
<dbReference type="InterPro" id="IPR011009">
    <property type="entry name" value="Kinase-like_dom_sf"/>
</dbReference>
<dbReference type="SUPFAM" id="SSF56112">
    <property type="entry name" value="Protein kinase-like (PK-like)"/>
    <property type="match status" value="1"/>
</dbReference>
<protein>
    <recommendedName>
        <fullName evidence="2">Protein kinase domain-containing protein</fullName>
    </recommendedName>
</protein>
<evidence type="ECO:0000256" key="1">
    <source>
        <dbReference type="PROSITE-ProRule" id="PRU10141"/>
    </source>
</evidence>
<dbReference type="PANTHER" id="PTHR45707">
    <property type="entry name" value="C2 CALCIUM/LIPID-BINDING PLANT PHOSPHORIBOSYLTRANSFERASE FAMILY PROTEIN"/>
    <property type="match status" value="1"/>
</dbReference>
<dbReference type="InterPro" id="IPR017441">
    <property type="entry name" value="Protein_kinase_ATP_BS"/>
</dbReference>
<evidence type="ECO:0000259" key="2">
    <source>
        <dbReference type="PROSITE" id="PS50011"/>
    </source>
</evidence>
<dbReference type="Gramene" id="TVU26829">
    <property type="protein sequence ID" value="TVU26829"/>
    <property type="gene ID" value="EJB05_29394"/>
</dbReference>
<dbReference type="Gene3D" id="3.30.200.20">
    <property type="entry name" value="Phosphorylase Kinase, domain 1"/>
    <property type="match status" value="1"/>
</dbReference>
<sequence>MDYDAYDEWNFLGRMLMDENAEPTNLPLSLIKSITNNFSYDMEIGRGGFSTVYMGVLQNGMVAVKKLTSAIDVDDKLFEREFVSMMRVRHKNIVRLLGYCADTQGRVSNFNGKNVLVEERQRFLCFEFMPGGALDKYIN</sequence>
<keyword evidence="1" id="KW-0067">ATP-binding</keyword>
<dbReference type="GO" id="GO:0005524">
    <property type="term" value="F:ATP binding"/>
    <property type="evidence" value="ECO:0007669"/>
    <property type="project" value="UniProtKB-UniRule"/>
</dbReference>
<keyword evidence="1" id="KW-0547">Nucleotide-binding</keyword>
<feature type="domain" description="Protein kinase" evidence="2">
    <location>
        <begin position="38"/>
        <end position="139"/>
    </location>
</feature>
<dbReference type="Pfam" id="PF00069">
    <property type="entry name" value="Pkinase"/>
    <property type="match status" value="1"/>
</dbReference>
<proteinExistence type="predicted"/>
<dbReference type="Proteomes" id="UP000324897">
    <property type="component" value="Chromosome 2"/>
</dbReference>
<keyword evidence="4" id="KW-1185">Reference proteome</keyword>
<dbReference type="OrthoDB" id="1668230at2759"/>
<dbReference type="FunFam" id="3.30.200.20:FF:000465">
    <property type="entry name" value="Cysteine-rich receptor-like protein kinase 6"/>
    <property type="match status" value="1"/>
</dbReference>
<dbReference type="PROSITE" id="PS50011">
    <property type="entry name" value="PROTEIN_KINASE_DOM"/>
    <property type="match status" value="1"/>
</dbReference>
<evidence type="ECO:0000313" key="3">
    <source>
        <dbReference type="EMBL" id="TVU26829.1"/>
    </source>
</evidence>
<name>A0A5J9USJ5_9POAL</name>
<organism evidence="3 4">
    <name type="scientific">Eragrostis curvula</name>
    <name type="common">weeping love grass</name>
    <dbReference type="NCBI Taxonomy" id="38414"/>
    <lineage>
        <taxon>Eukaryota</taxon>
        <taxon>Viridiplantae</taxon>
        <taxon>Streptophyta</taxon>
        <taxon>Embryophyta</taxon>
        <taxon>Tracheophyta</taxon>
        <taxon>Spermatophyta</taxon>
        <taxon>Magnoliopsida</taxon>
        <taxon>Liliopsida</taxon>
        <taxon>Poales</taxon>
        <taxon>Poaceae</taxon>
        <taxon>PACMAD clade</taxon>
        <taxon>Chloridoideae</taxon>
        <taxon>Eragrostideae</taxon>
        <taxon>Eragrostidinae</taxon>
        <taxon>Eragrostis</taxon>
    </lineage>
</organism>
<feature type="non-terminal residue" evidence="3">
    <location>
        <position position="139"/>
    </location>
</feature>
<gene>
    <name evidence="3" type="ORF">EJB05_29394</name>
</gene>
<accession>A0A5J9USJ5</accession>
<dbReference type="PROSITE" id="PS00107">
    <property type="entry name" value="PROTEIN_KINASE_ATP"/>
    <property type="match status" value="1"/>
</dbReference>